<gene>
    <name evidence="2" type="ORF">FSCOSCO3_A020512</name>
</gene>
<name>A0AAV1QAI0_SCOSC</name>
<organism evidence="2 3">
    <name type="scientific">Scomber scombrus</name>
    <name type="common">Atlantic mackerel</name>
    <name type="synonym">Scomber vernalis</name>
    <dbReference type="NCBI Taxonomy" id="13677"/>
    <lineage>
        <taxon>Eukaryota</taxon>
        <taxon>Metazoa</taxon>
        <taxon>Chordata</taxon>
        <taxon>Craniata</taxon>
        <taxon>Vertebrata</taxon>
        <taxon>Euteleostomi</taxon>
        <taxon>Actinopterygii</taxon>
        <taxon>Neopterygii</taxon>
        <taxon>Teleostei</taxon>
        <taxon>Neoteleostei</taxon>
        <taxon>Acanthomorphata</taxon>
        <taxon>Pelagiaria</taxon>
        <taxon>Scombriformes</taxon>
        <taxon>Scombridae</taxon>
        <taxon>Scomber</taxon>
    </lineage>
</organism>
<sequence length="328" mass="38280">MERQINRRGHRENFCKGEHLKLRELKEKAQDLETEKKRYLFKDHIPPYPKPEFHVTHLKHDTDGDGLYGIKESNGFCVPGREGPGKLLWWSLMVRPEDIQSAERRLLDQIYPDRTEEQAQKQQPFLGKFATSPAFMDSSRLGSYRFTFPLEELLTAYSQQLCSGAQPVMRVFKTVLYKQEVVHAVLVHSPANQERFSEYPLLTDDPNAVCAYRDGCFIWRPEAMCETHSFELVYKRDENQVDVNQLFGYGRPFYVWDNVAIALHVEEEQVLKFDAERLRENLTFCEKGPATITRPYNFHDFVIAKNLVKSLWPDSESELECSLNIHAS</sequence>
<evidence type="ECO:0000313" key="2">
    <source>
        <dbReference type="EMBL" id="CAK6980044.1"/>
    </source>
</evidence>
<dbReference type="AlphaFoldDB" id="A0AAV1QAI0"/>
<comment type="caution">
    <text evidence="2">The sequence shown here is derived from an EMBL/GenBank/DDBJ whole genome shotgun (WGS) entry which is preliminary data.</text>
</comment>
<keyword evidence="1" id="KW-0175">Coiled coil</keyword>
<feature type="coiled-coil region" evidence="1">
    <location>
        <begin position="15"/>
        <end position="42"/>
    </location>
</feature>
<proteinExistence type="predicted"/>
<dbReference type="Proteomes" id="UP001314229">
    <property type="component" value="Unassembled WGS sequence"/>
</dbReference>
<accession>A0AAV1QAI0</accession>
<evidence type="ECO:0000313" key="3">
    <source>
        <dbReference type="Proteomes" id="UP001314229"/>
    </source>
</evidence>
<keyword evidence="3" id="KW-1185">Reference proteome</keyword>
<dbReference type="EMBL" id="CAWUFR010000639">
    <property type="protein sequence ID" value="CAK6980044.1"/>
    <property type="molecule type" value="Genomic_DNA"/>
</dbReference>
<evidence type="ECO:0000256" key="1">
    <source>
        <dbReference type="SAM" id="Coils"/>
    </source>
</evidence>
<reference evidence="2 3" key="1">
    <citation type="submission" date="2024-01" db="EMBL/GenBank/DDBJ databases">
        <authorList>
            <person name="Alioto T."/>
            <person name="Alioto T."/>
            <person name="Gomez Garrido J."/>
        </authorList>
    </citation>
    <scope>NUCLEOTIDE SEQUENCE [LARGE SCALE GENOMIC DNA]</scope>
</reference>
<protein>
    <submittedName>
        <fullName evidence="2">Uncharacterized protein LOC121910382 isoform X1</fullName>
    </submittedName>
</protein>